<proteinExistence type="predicted"/>
<accession>A0ABW2YSS3</accession>
<organism evidence="2 3">
    <name type="scientific">Mucilaginibacter calamicampi</name>
    <dbReference type="NCBI Taxonomy" id="1302352"/>
    <lineage>
        <taxon>Bacteria</taxon>
        <taxon>Pseudomonadati</taxon>
        <taxon>Bacteroidota</taxon>
        <taxon>Sphingobacteriia</taxon>
        <taxon>Sphingobacteriales</taxon>
        <taxon>Sphingobacteriaceae</taxon>
        <taxon>Mucilaginibacter</taxon>
    </lineage>
</organism>
<dbReference type="InterPro" id="IPR029044">
    <property type="entry name" value="Nucleotide-diphossugar_trans"/>
</dbReference>
<evidence type="ECO:0000259" key="1">
    <source>
        <dbReference type="Pfam" id="PF12804"/>
    </source>
</evidence>
<evidence type="ECO:0000313" key="2">
    <source>
        <dbReference type="EMBL" id="MFD0749076.1"/>
    </source>
</evidence>
<evidence type="ECO:0000313" key="3">
    <source>
        <dbReference type="Proteomes" id="UP001596958"/>
    </source>
</evidence>
<name>A0ABW2YSS3_9SPHI</name>
<dbReference type="SUPFAM" id="SSF53448">
    <property type="entry name" value="Nucleotide-diphospho-sugar transferases"/>
    <property type="match status" value="1"/>
</dbReference>
<comment type="caution">
    <text evidence="2">The sequence shown here is derived from an EMBL/GenBank/DDBJ whole genome shotgun (WGS) entry which is preliminary data.</text>
</comment>
<dbReference type="GO" id="GO:0016740">
    <property type="term" value="F:transferase activity"/>
    <property type="evidence" value="ECO:0007669"/>
    <property type="project" value="UniProtKB-KW"/>
</dbReference>
<gene>
    <name evidence="2" type="ORF">ACFQZS_02910</name>
</gene>
<sequence length="192" mass="20771">MTGIIILAAGSSSRMGKAKQNLLFRGQTLLQNAINTAFGSHSDIIAVVLGANALNISSTIGTSNIQVFVNEDWALGMGTSISYGLKELLKIQPEISSVLFMLTDQPLVDQNFINQLIEKATPGKIVASAYNNTLGPPVLFDNSFFDDLLKMRGNEGAKKILQKYSNAVVELPFPEGAFDVDTPDDYDRLVNS</sequence>
<dbReference type="Pfam" id="PF12804">
    <property type="entry name" value="NTP_transf_3"/>
    <property type="match status" value="1"/>
</dbReference>
<protein>
    <submittedName>
        <fullName evidence="2">NTP transferase domain-containing protein</fullName>
    </submittedName>
</protein>
<feature type="domain" description="MobA-like NTP transferase" evidence="1">
    <location>
        <begin position="5"/>
        <end position="165"/>
    </location>
</feature>
<keyword evidence="3" id="KW-1185">Reference proteome</keyword>
<dbReference type="InterPro" id="IPR025877">
    <property type="entry name" value="MobA-like_NTP_Trfase"/>
</dbReference>
<dbReference type="CDD" id="cd04182">
    <property type="entry name" value="GT_2_like_f"/>
    <property type="match status" value="1"/>
</dbReference>
<dbReference type="Gene3D" id="3.90.550.10">
    <property type="entry name" value="Spore Coat Polysaccharide Biosynthesis Protein SpsA, Chain A"/>
    <property type="match status" value="1"/>
</dbReference>
<reference evidence="3" key="1">
    <citation type="journal article" date="2019" name="Int. J. Syst. Evol. Microbiol.">
        <title>The Global Catalogue of Microorganisms (GCM) 10K type strain sequencing project: providing services to taxonomists for standard genome sequencing and annotation.</title>
        <authorList>
            <consortium name="The Broad Institute Genomics Platform"/>
            <consortium name="The Broad Institute Genome Sequencing Center for Infectious Disease"/>
            <person name="Wu L."/>
            <person name="Ma J."/>
        </authorList>
    </citation>
    <scope>NUCLEOTIDE SEQUENCE [LARGE SCALE GENOMIC DNA]</scope>
    <source>
        <strain evidence="3">CCUG 63418</strain>
    </source>
</reference>
<dbReference type="EMBL" id="JBHTHU010000001">
    <property type="protein sequence ID" value="MFD0749076.1"/>
    <property type="molecule type" value="Genomic_DNA"/>
</dbReference>
<keyword evidence="2" id="KW-0808">Transferase</keyword>
<dbReference type="PANTHER" id="PTHR43777:SF1">
    <property type="entry name" value="MOLYBDENUM COFACTOR CYTIDYLYLTRANSFERASE"/>
    <property type="match status" value="1"/>
</dbReference>
<dbReference type="PANTHER" id="PTHR43777">
    <property type="entry name" value="MOLYBDENUM COFACTOR CYTIDYLYLTRANSFERASE"/>
    <property type="match status" value="1"/>
</dbReference>
<dbReference type="RefSeq" id="WP_377097128.1">
    <property type="nucleotide sequence ID" value="NZ_JBHTHU010000001.1"/>
</dbReference>
<dbReference type="Proteomes" id="UP001596958">
    <property type="component" value="Unassembled WGS sequence"/>
</dbReference>